<protein>
    <submittedName>
        <fullName evidence="1">Uncharacterized protein</fullName>
    </submittedName>
</protein>
<dbReference type="Proteomes" id="UP000198420">
    <property type="component" value="Unassembled WGS sequence"/>
</dbReference>
<evidence type="ECO:0000313" key="2">
    <source>
        <dbReference type="Proteomes" id="UP000198420"/>
    </source>
</evidence>
<keyword evidence="2" id="KW-1185">Reference proteome</keyword>
<evidence type="ECO:0000313" key="1">
    <source>
        <dbReference type="EMBL" id="SNR87156.1"/>
    </source>
</evidence>
<gene>
    <name evidence="1" type="ORF">SAMN06265355_1081</name>
</gene>
<name>A0A238ZUQ6_9ACTN</name>
<dbReference type="EMBL" id="FZNP01000008">
    <property type="protein sequence ID" value="SNR87156.1"/>
    <property type="molecule type" value="Genomic_DNA"/>
</dbReference>
<proteinExistence type="predicted"/>
<sequence>MRLTVGQALVRFLSVQFSERDGVERRFFAGCFGIFGHG</sequence>
<dbReference type="AlphaFoldDB" id="A0A238ZUQ6"/>
<feature type="non-terminal residue" evidence="1">
    <location>
        <position position="38"/>
    </location>
</feature>
<organism evidence="1 2">
    <name type="scientific">Actinomadura mexicana</name>
    <dbReference type="NCBI Taxonomy" id="134959"/>
    <lineage>
        <taxon>Bacteria</taxon>
        <taxon>Bacillati</taxon>
        <taxon>Actinomycetota</taxon>
        <taxon>Actinomycetes</taxon>
        <taxon>Streptosporangiales</taxon>
        <taxon>Thermomonosporaceae</taxon>
        <taxon>Actinomadura</taxon>
    </lineage>
</organism>
<accession>A0A238ZUQ6</accession>
<reference evidence="2" key="1">
    <citation type="submission" date="2017-06" db="EMBL/GenBank/DDBJ databases">
        <authorList>
            <person name="Varghese N."/>
            <person name="Submissions S."/>
        </authorList>
    </citation>
    <scope>NUCLEOTIDE SEQUENCE [LARGE SCALE GENOMIC DNA]</scope>
    <source>
        <strain evidence="2">DSM 44485</strain>
    </source>
</reference>